<dbReference type="Pfam" id="PF13275">
    <property type="entry name" value="S4_2"/>
    <property type="match status" value="1"/>
</dbReference>
<proteinExistence type="predicted"/>
<gene>
    <name evidence="4" type="ORF">EV386_1572</name>
</gene>
<evidence type="ECO:0000256" key="1">
    <source>
        <dbReference type="PROSITE-ProRule" id="PRU00182"/>
    </source>
</evidence>
<dbReference type="InterPro" id="IPR002942">
    <property type="entry name" value="S4_RNA-bd"/>
</dbReference>
<feature type="domain" description="RNA-binding S4" evidence="3">
    <location>
        <begin position="28"/>
        <end position="88"/>
    </location>
</feature>
<evidence type="ECO:0000313" key="4">
    <source>
        <dbReference type="EMBL" id="RZS61275.1"/>
    </source>
</evidence>
<dbReference type="AlphaFoldDB" id="A0A4Q7M0J0"/>
<feature type="region of interest" description="Disordered" evidence="2">
    <location>
        <begin position="1"/>
        <end position="20"/>
    </location>
</feature>
<evidence type="ECO:0000313" key="5">
    <source>
        <dbReference type="Proteomes" id="UP000293852"/>
    </source>
</evidence>
<sequence>MSCMAPHDTPTADTSPTPEAVPIRDEMIRLGQFLKLAGLADSGNEARDLIADGEVSVNGEVETRRGRQLAKGDVVTAADPQGARSAVVA</sequence>
<dbReference type="EMBL" id="SGWX01000001">
    <property type="protein sequence ID" value="RZS61275.1"/>
    <property type="molecule type" value="Genomic_DNA"/>
</dbReference>
<evidence type="ECO:0000256" key="2">
    <source>
        <dbReference type="SAM" id="MobiDB-lite"/>
    </source>
</evidence>
<accession>A0A4Q7M0J0</accession>
<dbReference type="GO" id="GO:0003723">
    <property type="term" value="F:RNA binding"/>
    <property type="evidence" value="ECO:0007669"/>
    <property type="project" value="UniProtKB-KW"/>
</dbReference>
<feature type="region of interest" description="Disordered" evidence="2">
    <location>
        <begin position="63"/>
        <end position="89"/>
    </location>
</feature>
<dbReference type="CDD" id="cd00165">
    <property type="entry name" value="S4"/>
    <property type="match status" value="1"/>
</dbReference>
<dbReference type="SMART" id="SM00363">
    <property type="entry name" value="S4"/>
    <property type="match status" value="1"/>
</dbReference>
<name>A0A4Q7M0J0_9MICO</name>
<dbReference type="InterPro" id="IPR036986">
    <property type="entry name" value="S4_RNA-bd_sf"/>
</dbReference>
<dbReference type="Gene3D" id="3.10.290.10">
    <property type="entry name" value="RNA-binding S4 domain"/>
    <property type="match status" value="1"/>
</dbReference>
<keyword evidence="1" id="KW-0694">RNA-binding</keyword>
<dbReference type="PROSITE" id="PS50889">
    <property type="entry name" value="S4"/>
    <property type="match status" value="1"/>
</dbReference>
<evidence type="ECO:0000259" key="3">
    <source>
        <dbReference type="SMART" id="SM00363"/>
    </source>
</evidence>
<organism evidence="4 5">
    <name type="scientific">Xylanimonas ulmi</name>
    <dbReference type="NCBI Taxonomy" id="228973"/>
    <lineage>
        <taxon>Bacteria</taxon>
        <taxon>Bacillati</taxon>
        <taxon>Actinomycetota</taxon>
        <taxon>Actinomycetes</taxon>
        <taxon>Micrococcales</taxon>
        <taxon>Promicromonosporaceae</taxon>
        <taxon>Xylanimonas</taxon>
    </lineage>
</organism>
<dbReference type="SUPFAM" id="SSF55174">
    <property type="entry name" value="Alpha-L RNA-binding motif"/>
    <property type="match status" value="1"/>
</dbReference>
<reference evidence="4 5" key="1">
    <citation type="submission" date="2019-02" db="EMBL/GenBank/DDBJ databases">
        <title>Sequencing the genomes of 1000 actinobacteria strains.</title>
        <authorList>
            <person name="Klenk H.-P."/>
        </authorList>
    </citation>
    <scope>NUCLEOTIDE SEQUENCE [LARGE SCALE GENOMIC DNA]</scope>
    <source>
        <strain evidence="4 5">DSM 16932</strain>
    </source>
</reference>
<comment type="caution">
    <text evidence="4">The sequence shown here is derived from an EMBL/GenBank/DDBJ whole genome shotgun (WGS) entry which is preliminary data.</text>
</comment>
<protein>
    <submittedName>
        <fullName evidence="4">Ribosome-associated protein</fullName>
    </submittedName>
</protein>
<dbReference type="Proteomes" id="UP000293852">
    <property type="component" value="Unassembled WGS sequence"/>
</dbReference>
<keyword evidence="5" id="KW-1185">Reference proteome</keyword>